<sequence>MFIASGGVGIASTDDFAAVSLVGDSDAKSCEAGSAAATVEAANNAWRRGKVFDIEAAS</sequence>
<reference evidence="1 2" key="1">
    <citation type="journal article" date="2013" name="Mar. Genomics">
        <title>Expression of sulfatases in Rhodopirellula baltica and the diversity of sulfatases in the genus Rhodopirellula.</title>
        <authorList>
            <person name="Wegner C.E."/>
            <person name="Richter-Heitmann T."/>
            <person name="Klindworth A."/>
            <person name="Klockow C."/>
            <person name="Richter M."/>
            <person name="Achstetter T."/>
            <person name="Glockner F.O."/>
            <person name="Harder J."/>
        </authorList>
    </citation>
    <scope>NUCLEOTIDE SEQUENCE [LARGE SCALE GENOMIC DNA]</scope>
    <source>
        <strain evidence="1 2">SH28</strain>
    </source>
</reference>
<accession>K5DD06</accession>
<dbReference type="AlphaFoldDB" id="K5DD06"/>
<dbReference type="EMBL" id="AMCW01000126">
    <property type="protein sequence ID" value="EKK00313.1"/>
    <property type="molecule type" value="Genomic_DNA"/>
</dbReference>
<evidence type="ECO:0000313" key="1">
    <source>
        <dbReference type="EMBL" id="EKK00313.1"/>
    </source>
</evidence>
<proteinExistence type="predicted"/>
<dbReference type="Proteomes" id="UP000007993">
    <property type="component" value="Unassembled WGS sequence"/>
</dbReference>
<protein>
    <submittedName>
        <fullName evidence="1">Uncharacterized protein</fullName>
    </submittedName>
</protein>
<comment type="caution">
    <text evidence="1">The sequence shown here is derived from an EMBL/GenBank/DDBJ whole genome shotgun (WGS) entry which is preliminary data.</text>
</comment>
<name>K5DD06_RHOBT</name>
<gene>
    <name evidence="1" type="ORF">RBSH_04376</name>
</gene>
<dbReference type="PATRIC" id="fig|993517.3.peg.4760"/>
<organism evidence="1 2">
    <name type="scientific">Rhodopirellula baltica SH28</name>
    <dbReference type="NCBI Taxonomy" id="993517"/>
    <lineage>
        <taxon>Bacteria</taxon>
        <taxon>Pseudomonadati</taxon>
        <taxon>Planctomycetota</taxon>
        <taxon>Planctomycetia</taxon>
        <taxon>Pirellulales</taxon>
        <taxon>Pirellulaceae</taxon>
        <taxon>Rhodopirellula</taxon>
    </lineage>
</organism>
<evidence type="ECO:0000313" key="2">
    <source>
        <dbReference type="Proteomes" id="UP000007993"/>
    </source>
</evidence>